<accession>A0A832WHX8</accession>
<sequence>MRKLVLTKALVYGQAHSTRRPIGDAEFKEGLQKTPAGREKQSENALTVTEAVLREFGKRHTRR</sequence>
<reference evidence="1" key="1">
    <citation type="journal article" date="2020" name="bioRxiv">
        <title>A rank-normalized archaeal taxonomy based on genome phylogeny resolves widespread incomplete and uneven classifications.</title>
        <authorList>
            <person name="Rinke C."/>
            <person name="Chuvochina M."/>
            <person name="Mussig A.J."/>
            <person name="Chaumeil P.-A."/>
            <person name="Waite D.W."/>
            <person name="Whitman W.B."/>
            <person name="Parks D.H."/>
            <person name="Hugenholtz P."/>
        </authorList>
    </citation>
    <scope>NUCLEOTIDE SEQUENCE</scope>
    <source>
        <strain evidence="1">UBA8839</strain>
    </source>
</reference>
<evidence type="ECO:0000313" key="2">
    <source>
        <dbReference type="Proteomes" id="UP000651120"/>
    </source>
</evidence>
<comment type="caution">
    <text evidence="1">The sequence shown here is derived from an EMBL/GenBank/DDBJ whole genome shotgun (WGS) entry which is preliminary data.</text>
</comment>
<organism evidence="1 2">
    <name type="scientific">Pyrobaculum aerophilum</name>
    <dbReference type="NCBI Taxonomy" id="13773"/>
    <lineage>
        <taxon>Archaea</taxon>
        <taxon>Thermoproteota</taxon>
        <taxon>Thermoprotei</taxon>
        <taxon>Thermoproteales</taxon>
        <taxon>Thermoproteaceae</taxon>
        <taxon>Pyrobaculum</taxon>
    </lineage>
</organism>
<dbReference type="AlphaFoldDB" id="A0A832WHX8"/>
<gene>
    <name evidence="1" type="ORF">HA333_11640</name>
</gene>
<name>A0A832WHX8_9CREN</name>
<dbReference type="GeneID" id="38937944"/>
<evidence type="ECO:0000313" key="1">
    <source>
        <dbReference type="EMBL" id="HII48055.1"/>
    </source>
</evidence>
<dbReference type="EMBL" id="DUJP01000038">
    <property type="protein sequence ID" value="HII48055.1"/>
    <property type="molecule type" value="Genomic_DNA"/>
</dbReference>
<dbReference type="Proteomes" id="UP000651120">
    <property type="component" value="Unassembled WGS sequence"/>
</dbReference>
<dbReference type="RefSeq" id="WP_011007655.1">
    <property type="nucleotide sequence ID" value="NZ_DAIOPL010000005.1"/>
</dbReference>
<proteinExistence type="predicted"/>
<protein>
    <submittedName>
        <fullName evidence="1">Uncharacterized protein</fullName>
    </submittedName>
</protein>